<evidence type="ECO:0000256" key="5">
    <source>
        <dbReference type="ARBA" id="ARBA00022989"/>
    </source>
</evidence>
<evidence type="ECO:0000256" key="7">
    <source>
        <dbReference type="SAM" id="Phobius"/>
    </source>
</evidence>
<dbReference type="InterPro" id="IPR036837">
    <property type="entry name" value="Cation_efflux_CTD_sf"/>
</dbReference>
<protein>
    <submittedName>
        <fullName evidence="10">Cation transporter</fullName>
    </submittedName>
</protein>
<dbReference type="PANTHER" id="PTHR43840">
    <property type="entry name" value="MITOCHONDRIAL METAL TRANSPORTER 1-RELATED"/>
    <property type="match status" value="1"/>
</dbReference>
<dbReference type="RefSeq" id="WP_168546252.1">
    <property type="nucleotide sequence ID" value="NZ_BAAAKS010000012.1"/>
</dbReference>
<keyword evidence="4 7" id="KW-0812">Transmembrane</keyword>
<dbReference type="NCBIfam" id="TIGR01297">
    <property type="entry name" value="CDF"/>
    <property type="match status" value="1"/>
</dbReference>
<dbReference type="InterPro" id="IPR027469">
    <property type="entry name" value="Cation_efflux_TMD_sf"/>
</dbReference>
<dbReference type="InterPro" id="IPR058533">
    <property type="entry name" value="Cation_efflux_TM"/>
</dbReference>
<evidence type="ECO:0000256" key="3">
    <source>
        <dbReference type="ARBA" id="ARBA00022448"/>
    </source>
</evidence>
<name>A0A846X3Y7_9ACTN</name>
<evidence type="ECO:0000256" key="1">
    <source>
        <dbReference type="ARBA" id="ARBA00004141"/>
    </source>
</evidence>
<evidence type="ECO:0000256" key="2">
    <source>
        <dbReference type="ARBA" id="ARBA00008114"/>
    </source>
</evidence>
<dbReference type="GO" id="GO:0015093">
    <property type="term" value="F:ferrous iron transmembrane transporter activity"/>
    <property type="evidence" value="ECO:0007669"/>
    <property type="project" value="TreeGrafter"/>
</dbReference>
<dbReference type="GO" id="GO:0015086">
    <property type="term" value="F:cadmium ion transmembrane transporter activity"/>
    <property type="evidence" value="ECO:0007669"/>
    <property type="project" value="TreeGrafter"/>
</dbReference>
<sequence>MTAPSSPAAPGAGPRVRQDLSRFALLSIVTSLVVIALKILAWRLTGSVGLLSDAAESSVNVVAAITAFVALKVVAKPADHDHNFGHTKAEYFSAVLEGVMIVVAAVVIIVSAVDRLLNPRELEQVGLGLGISVAATVLNGLVGLYLIRVGRRHRSHALQADGKHLITDVWTTAGVIVGVVLVALTGWLPLDPLIAIAVAVNILVVGARLVWQSGAGLMDAALPTEDRAQIDEVLDRHRAAGIDFHDIRTRESGHERFLQMHMLVPGDWTVQRAHDVTEEVEADLDALFDDLRITVHIEPIDDPRAYEDWRLD</sequence>
<dbReference type="Gene3D" id="1.20.1510.10">
    <property type="entry name" value="Cation efflux protein transmembrane domain"/>
    <property type="match status" value="1"/>
</dbReference>
<dbReference type="AlphaFoldDB" id="A0A846X3Y7"/>
<feature type="transmembrane region" description="Helical" evidence="7">
    <location>
        <begin position="94"/>
        <end position="113"/>
    </location>
</feature>
<comment type="subcellular location">
    <subcellularLocation>
        <location evidence="1">Membrane</location>
        <topology evidence="1">Multi-pass membrane protein</topology>
    </subcellularLocation>
</comment>
<reference evidence="10 11" key="1">
    <citation type="submission" date="2020-04" db="EMBL/GenBank/DDBJ databases">
        <title>MicrobeNet Type strains.</title>
        <authorList>
            <person name="Nicholson A.C."/>
        </authorList>
    </citation>
    <scope>NUCLEOTIDE SEQUENCE [LARGE SCALE GENOMIC DNA]</scope>
    <source>
        <strain evidence="10 11">DSM 44113</strain>
    </source>
</reference>
<dbReference type="InterPro" id="IPR002524">
    <property type="entry name" value="Cation_efflux"/>
</dbReference>
<dbReference type="InterPro" id="IPR050291">
    <property type="entry name" value="CDF_Transporter"/>
</dbReference>
<evidence type="ECO:0000313" key="11">
    <source>
        <dbReference type="Proteomes" id="UP000582646"/>
    </source>
</evidence>
<organism evidence="10 11">
    <name type="scientific">Tsukamurella spumae</name>
    <dbReference type="NCBI Taxonomy" id="44753"/>
    <lineage>
        <taxon>Bacteria</taxon>
        <taxon>Bacillati</taxon>
        <taxon>Actinomycetota</taxon>
        <taxon>Actinomycetes</taxon>
        <taxon>Mycobacteriales</taxon>
        <taxon>Tsukamurellaceae</taxon>
        <taxon>Tsukamurella</taxon>
    </lineage>
</organism>
<keyword evidence="5 7" id="KW-1133">Transmembrane helix</keyword>
<dbReference type="PANTHER" id="PTHR43840:SF15">
    <property type="entry name" value="MITOCHONDRIAL METAL TRANSPORTER 1-RELATED"/>
    <property type="match status" value="1"/>
</dbReference>
<dbReference type="InterPro" id="IPR027470">
    <property type="entry name" value="Cation_efflux_CTD"/>
</dbReference>
<feature type="domain" description="Cation efflux protein transmembrane" evidence="8">
    <location>
        <begin position="25"/>
        <end position="218"/>
    </location>
</feature>
<comment type="similarity">
    <text evidence="2">Belongs to the cation diffusion facilitator (CDF) transporter (TC 2.A.4) family.</text>
</comment>
<dbReference type="GO" id="GO:0005886">
    <property type="term" value="C:plasma membrane"/>
    <property type="evidence" value="ECO:0007669"/>
    <property type="project" value="TreeGrafter"/>
</dbReference>
<keyword evidence="6 7" id="KW-0472">Membrane</keyword>
<proteinExistence type="inferred from homology"/>
<dbReference type="GO" id="GO:0015341">
    <property type="term" value="F:zinc efflux antiporter activity"/>
    <property type="evidence" value="ECO:0007669"/>
    <property type="project" value="TreeGrafter"/>
</dbReference>
<dbReference type="EMBL" id="JAAXOQ010000016">
    <property type="protein sequence ID" value="NKY19246.1"/>
    <property type="molecule type" value="Genomic_DNA"/>
</dbReference>
<evidence type="ECO:0000256" key="4">
    <source>
        <dbReference type="ARBA" id="ARBA00022692"/>
    </source>
</evidence>
<feature type="transmembrane region" description="Helical" evidence="7">
    <location>
        <begin position="193"/>
        <end position="211"/>
    </location>
</feature>
<feature type="transmembrane region" description="Helical" evidence="7">
    <location>
        <begin position="125"/>
        <end position="147"/>
    </location>
</feature>
<keyword evidence="3" id="KW-0813">Transport</keyword>
<dbReference type="Pfam" id="PF16916">
    <property type="entry name" value="ZT_dimer"/>
    <property type="match status" value="1"/>
</dbReference>
<evidence type="ECO:0000256" key="6">
    <source>
        <dbReference type="ARBA" id="ARBA00023136"/>
    </source>
</evidence>
<comment type="caution">
    <text evidence="10">The sequence shown here is derived from an EMBL/GenBank/DDBJ whole genome shotgun (WGS) entry which is preliminary data.</text>
</comment>
<evidence type="ECO:0000259" key="9">
    <source>
        <dbReference type="Pfam" id="PF16916"/>
    </source>
</evidence>
<dbReference type="Gene3D" id="3.30.70.1350">
    <property type="entry name" value="Cation efflux protein, cytoplasmic domain"/>
    <property type="match status" value="1"/>
</dbReference>
<gene>
    <name evidence="10" type="ORF">HF999_12790</name>
</gene>
<dbReference type="GO" id="GO:0006882">
    <property type="term" value="P:intracellular zinc ion homeostasis"/>
    <property type="evidence" value="ECO:0007669"/>
    <property type="project" value="TreeGrafter"/>
</dbReference>
<evidence type="ECO:0000259" key="8">
    <source>
        <dbReference type="Pfam" id="PF01545"/>
    </source>
</evidence>
<feature type="domain" description="Cation efflux protein cytoplasmic" evidence="9">
    <location>
        <begin position="222"/>
        <end position="299"/>
    </location>
</feature>
<dbReference type="SUPFAM" id="SSF161111">
    <property type="entry name" value="Cation efflux protein transmembrane domain-like"/>
    <property type="match status" value="1"/>
</dbReference>
<feature type="transmembrane region" description="Helical" evidence="7">
    <location>
        <begin position="57"/>
        <end position="74"/>
    </location>
</feature>
<dbReference type="Pfam" id="PF01545">
    <property type="entry name" value="Cation_efflux"/>
    <property type="match status" value="1"/>
</dbReference>
<feature type="transmembrane region" description="Helical" evidence="7">
    <location>
        <begin position="23"/>
        <end position="45"/>
    </location>
</feature>
<feature type="transmembrane region" description="Helical" evidence="7">
    <location>
        <begin position="168"/>
        <end position="187"/>
    </location>
</feature>
<evidence type="ECO:0000313" key="10">
    <source>
        <dbReference type="EMBL" id="NKY19246.1"/>
    </source>
</evidence>
<keyword evidence="11" id="KW-1185">Reference proteome</keyword>
<dbReference type="SUPFAM" id="SSF160240">
    <property type="entry name" value="Cation efflux protein cytoplasmic domain-like"/>
    <property type="match status" value="1"/>
</dbReference>
<dbReference type="Proteomes" id="UP000582646">
    <property type="component" value="Unassembled WGS sequence"/>
</dbReference>
<accession>A0A846X3Y7</accession>